<sequence>MVILGDWQPSVQADTEYDRASEQHRREAIAALATELPISPDTVEDVYKLARRRHRHPRLTHSRTDRNPQ</sequence>
<gene>
    <name evidence="1" type="ORF">ACFQ04_08710</name>
</gene>
<dbReference type="Proteomes" id="UP001597068">
    <property type="component" value="Unassembled WGS sequence"/>
</dbReference>
<name>A0ABW3G869_9NOCA</name>
<comment type="caution">
    <text evidence="1">The sequence shown here is derived from an EMBL/GenBank/DDBJ whole genome shotgun (WGS) entry which is preliminary data.</text>
</comment>
<accession>A0ABW3G869</accession>
<keyword evidence="2" id="KW-1185">Reference proteome</keyword>
<evidence type="ECO:0000313" key="1">
    <source>
        <dbReference type="EMBL" id="MFD0925815.1"/>
    </source>
</evidence>
<protein>
    <submittedName>
        <fullName evidence="1">Uncharacterized protein</fullName>
    </submittedName>
</protein>
<proteinExistence type="predicted"/>
<dbReference type="EMBL" id="JBHTIL010000001">
    <property type="protein sequence ID" value="MFD0925815.1"/>
    <property type="molecule type" value="Genomic_DNA"/>
</dbReference>
<evidence type="ECO:0000313" key="2">
    <source>
        <dbReference type="Proteomes" id="UP001597068"/>
    </source>
</evidence>
<reference evidence="2" key="1">
    <citation type="journal article" date="2019" name="Int. J. Syst. Evol. Microbiol.">
        <title>The Global Catalogue of Microorganisms (GCM) 10K type strain sequencing project: providing services to taxonomists for standard genome sequencing and annotation.</title>
        <authorList>
            <consortium name="The Broad Institute Genomics Platform"/>
            <consortium name="The Broad Institute Genome Sequencing Center for Infectious Disease"/>
            <person name="Wu L."/>
            <person name="Ma J."/>
        </authorList>
    </citation>
    <scope>NUCLEOTIDE SEQUENCE [LARGE SCALE GENOMIC DNA]</scope>
    <source>
        <strain evidence="2">CCUG 50873</strain>
    </source>
</reference>
<dbReference type="RefSeq" id="WP_253646266.1">
    <property type="nucleotide sequence ID" value="NZ_BAAAMO010000002.1"/>
</dbReference>
<organism evidence="1 2">
    <name type="scientific">Williamsia deligens</name>
    <dbReference type="NCBI Taxonomy" id="321325"/>
    <lineage>
        <taxon>Bacteria</taxon>
        <taxon>Bacillati</taxon>
        <taxon>Actinomycetota</taxon>
        <taxon>Actinomycetes</taxon>
        <taxon>Mycobacteriales</taxon>
        <taxon>Nocardiaceae</taxon>
        <taxon>Williamsia</taxon>
    </lineage>
</organism>